<dbReference type="AlphaFoldDB" id="A0A3N2BDP3"/>
<dbReference type="PROSITE" id="PS00671">
    <property type="entry name" value="D_2_HYDROXYACID_DH_3"/>
    <property type="match status" value="1"/>
</dbReference>
<keyword evidence="2" id="KW-0520">NAD</keyword>
<dbReference type="SUPFAM" id="SSF51735">
    <property type="entry name" value="NAD(P)-binding Rossmann-fold domains"/>
    <property type="match status" value="1"/>
</dbReference>
<dbReference type="PANTHER" id="PTHR43333:SF1">
    <property type="entry name" value="D-ISOMER SPECIFIC 2-HYDROXYACID DEHYDROGENASE NAD-BINDING DOMAIN-CONTAINING PROTEIN"/>
    <property type="match status" value="1"/>
</dbReference>
<proteinExistence type="predicted"/>
<organism evidence="4 5">
    <name type="scientific">Bogoriella caseilytica</name>
    <dbReference type="NCBI Taxonomy" id="56055"/>
    <lineage>
        <taxon>Bacteria</taxon>
        <taxon>Bacillati</taxon>
        <taxon>Actinomycetota</taxon>
        <taxon>Actinomycetes</taxon>
        <taxon>Micrococcales</taxon>
        <taxon>Bogoriellaceae</taxon>
        <taxon>Bogoriella</taxon>
    </lineage>
</organism>
<accession>A0A3N2BDP3</accession>
<reference evidence="4 5" key="1">
    <citation type="submission" date="2018-11" db="EMBL/GenBank/DDBJ databases">
        <title>Sequencing the genomes of 1000 actinobacteria strains.</title>
        <authorList>
            <person name="Klenk H.-P."/>
        </authorList>
    </citation>
    <scope>NUCLEOTIDE SEQUENCE [LARGE SCALE GENOMIC DNA]</scope>
    <source>
        <strain evidence="4 5">DSM 11294</strain>
    </source>
</reference>
<keyword evidence="5" id="KW-1185">Reference proteome</keyword>
<keyword evidence="1" id="KW-0560">Oxidoreductase</keyword>
<dbReference type="Gene3D" id="3.40.50.720">
    <property type="entry name" value="NAD(P)-binding Rossmann-like Domain"/>
    <property type="match status" value="2"/>
</dbReference>
<dbReference type="Proteomes" id="UP000280668">
    <property type="component" value="Unassembled WGS sequence"/>
</dbReference>
<dbReference type="Pfam" id="PF02826">
    <property type="entry name" value="2-Hacid_dh_C"/>
    <property type="match status" value="1"/>
</dbReference>
<dbReference type="EMBL" id="RKHK01000001">
    <property type="protein sequence ID" value="ROR73371.1"/>
    <property type="molecule type" value="Genomic_DNA"/>
</dbReference>
<evidence type="ECO:0000256" key="2">
    <source>
        <dbReference type="ARBA" id="ARBA00023027"/>
    </source>
</evidence>
<evidence type="ECO:0000313" key="5">
    <source>
        <dbReference type="Proteomes" id="UP000280668"/>
    </source>
</evidence>
<dbReference type="RefSeq" id="WP_211336091.1">
    <property type="nucleotide sequence ID" value="NZ_RKHK01000001.1"/>
</dbReference>
<dbReference type="InterPro" id="IPR029753">
    <property type="entry name" value="D-isomer_DH_CS"/>
</dbReference>
<sequence length="319" mass="33743">MSAAEHRSPGGARWRALVPEERFAEAMAAAGLDVEVVLWGPDSPEPAPAADLLITARPTSPENFPRVREIAGLRHVHLLSLGYEWVVPQLPDGVSLSNSKGSVEDATAELTLALVLAALREIPRAVEQHRDELWSGTHFSDSLHGARVLILGYGGVGTAVARRLEGFAPASVTAVASQARIDDDGTAIHGVDELPELLPEMDVVIVTLPHSAATEGLVGAGFLGALRDGALLVNVGRGKVVDTAALVTELEAGRLRAALDVTDPEPLPAGHPLWRVPGCLITPHVGGNTHQFERLAISQAVEQARRMVDGVPLQNLVHL</sequence>
<evidence type="ECO:0000259" key="3">
    <source>
        <dbReference type="Pfam" id="PF02826"/>
    </source>
</evidence>
<dbReference type="PANTHER" id="PTHR43333">
    <property type="entry name" value="2-HACID_DH_C DOMAIN-CONTAINING PROTEIN"/>
    <property type="match status" value="1"/>
</dbReference>
<comment type="caution">
    <text evidence="4">The sequence shown here is derived from an EMBL/GenBank/DDBJ whole genome shotgun (WGS) entry which is preliminary data.</text>
</comment>
<name>A0A3N2BDP3_9MICO</name>
<dbReference type="InterPro" id="IPR036291">
    <property type="entry name" value="NAD(P)-bd_dom_sf"/>
</dbReference>
<feature type="domain" description="D-isomer specific 2-hydroxyacid dehydrogenase NAD-binding" evidence="3">
    <location>
        <begin position="112"/>
        <end position="286"/>
    </location>
</feature>
<dbReference type="GO" id="GO:0051287">
    <property type="term" value="F:NAD binding"/>
    <property type="evidence" value="ECO:0007669"/>
    <property type="project" value="InterPro"/>
</dbReference>
<gene>
    <name evidence="4" type="ORF">EDD31_1748</name>
</gene>
<dbReference type="InterPro" id="IPR006140">
    <property type="entry name" value="D-isomer_DH_NAD-bd"/>
</dbReference>
<evidence type="ECO:0000256" key="1">
    <source>
        <dbReference type="ARBA" id="ARBA00023002"/>
    </source>
</evidence>
<dbReference type="GO" id="GO:0016616">
    <property type="term" value="F:oxidoreductase activity, acting on the CH-OH group of donors, NAD or NADP as acceptor"/>
    <property type="evidence" value="ECO:0007669"/>
    <property type="project" value="UniProtKB-ARBA"/>
</dbReference>
<evidence type="ECO:0000313" key="4">
    <source>
        <dbReference type="EMBL" id="ROR73371.1"/>
    </source>
</evidence>
<protein>
    <submittedName>
        <fullName evidence="4">Phosphoglycerate dehydrogenase-like enzyme</fullName>
    </submittedName>
</protein>